<keyword evidence="2" id="KW-0255">Endonuclease</keyword>
<dbReference type="InterPro" id="IPR027417">
    <property type="entry name" value="P-loop_NTPase"/>
</dbReference>
<protein>
    <submittedName>
        <fullName evidence="2">Endonuclease</fullName>
    </submittedName>
</protein>
<name>A0ABQ3KU92_9ALTE</name>
<dbReference type="InterPro" id="IPR018310">
    <property type="entry name" value="Put_endonuclease_Z1-dom"/>
</dbReference>
<dbReference type="Gene3D" id="3.40.50.300">
    <property type="entry name" value="P-loop containing nucleotide triphosphate hydrolases"/>
    <property type="match status" value="1"/>
</dbReference>
<comment type="caution">
    <text evidence="2">The sequence shown here is derived from an EMBL/GenBank/DDBJ whole genome shotgun (WGS) entry which is preliminary data.</text>
</comment>
<dbReference type="Pfam" id="PF10593">
    <property type="entry name" value="Z1"/>
    <property type="match status" value="1"/>
</dbReference>
<organism evidence="2 3">
    <name type="scientific">Alishewanella longhuensis</name>
    <dbReference type="NCBI Taxonomy" id="1091037"/>
    <lineage>
        <taxon>Bacteria</taxon>
        <taxon>Pseudomonadati</taxon>
        <taxon>Pseudomonadota</taxon>
        <taxon>Gammaproteobacteria</taxon>
        <taxon>Alteromonadales</taxon>
        <taxon>Alteromonadaceae</taxon>
        <taxon>Alishewanella</taxon>
    </lineage>
</organism>
<keyword evidence="3" id="KW-1185">Reference proteome</keyword>
<sequence length="913" mass="103531">MNSIFDTVKDMVEMGLFSQPRKSESELREFIKSVATVFPPGLNDEELEKLAKEIEFKQGIKAGLGAVVDGEGFEPWLDDAKASITPYYWSRYEKLLLQNGLPKDVIRTTDKVTDTILSRLGNPYLEKQWDRRGMVVGHVQSGKTANYTGLICKAADAGYRLIIIIAGIHTNLRNQTQERIDEGFIGFDSGKEWGRVVGGRKYVIGAGNFGAERRPVTLTTRIHDFNKSRADSDRSQIGDYVEPVVLVIKKNHRTLQNLLDWLKDNSASGDQQMIEQPMLLIDDEADNASINTKYGKKLITTINGQIRDLLKLFHRSCYVAYTATPFANIFIDPDQDDDMHGEDLFPADFIIGLDAPDNYFGATKVFIDGLPDDDEPQWLRTIQDNEDILPINHKQDFILNDVPNSLIKAVRSFLLARTIRNLRGEEHKHCSMLINASWRNPIQKQIRNRVHDVVETIKNSVRLNASLGEAALSDPEIFSLKQVWEEEFADNFADWSKIQAQLHDAIAATSVVVVNKDSGFLEYPKEKSGSKGKSYIAVGGYALSRGLTLEGLTITWFLRNTMMYDTLMQMGRWFGYRTGYEDLCRIWMPDEAIGWYSFIANATNELHDELKDMEKAKATPEQFGLAVRSHPASLLVTARNKMGSGRKIISSVGLSNEFIETSKVSIAPKSIENNIRLARELIAKCFDGEFHKESCKWGQLFVGIDFDVVDYFLSGWDNAEQSILTKTEPVRAYLRPRKDDEVSKWDVLIVSLNKGTFDDSLGVEIIPIQRYVCLDDLKHNFMSFSGKKMRVASRGVEKAGVDPIKAEKAEEEYRRNNQKTPTEKLNYPDGIYRKVRDRPLLIIYYVQATPPKGQESDPKAERIPSSPVVAWGMSLPVSNKPSDKVEYLVNTIRYQEMFGEYQEDEDLLADDHI</sequence>
<keyword evidence="2" id="KW-0378">Hydrolase</keyword>
<dbReference type="EMBL" id="BNAO01000001">
    <property type="protein sequence ID" value="GHG59387.1"/>
    <property type="molecule type" value="Genomic_DNA"/>
</dbReference>
<reference evidence="3" key="1">
    <citation type="journal article" date="2019" name="Int. J. Syst. Evol. Microbiol.">
        <title>The Global Catalogue of Microorganisms (GCM) 10K type strain sequencing project: providing services to taxonomists for standard genome sequencing and annotation.</title>
        <authorList>
            <consortium name="The Broad Institute Genomics Platform"/>
            <consortium name="The Broad Institute Genome Sequencing Center for Infectious Disease"/>
            <person name="Wu L."/>
            <person name="Ma J."/>
        </authorList>
    </citation>
    <scope>NUCLEOTIDE SEQUENCE [LARGE SCALE GENOMIC DNA]</scope>
    <source>
        <strain evidence="3">CGMCC 1.7003</strain>
    </source>
</reference>
<evidence type="ECO:0000313" key="2">
    <source>
        <dbReference type="EMBL" id="GHG59387.1"/>
    </source>
</evidence>
<keyword evidence="2" id="KW-0540">Nuclease</keyword>
<dbReference type="GO" id="GO:0004519">
    <property type="term" value="F:endonuclease activity"/>
    <property type="evidence" value="ECO:0007669"/>
    <property type="project" value="UniProtKB-KW"/>
</dbReference>
<dbReference type="Proteomes" id="UP000659697">
    <property type="component" value="Unassembled WGS sequence"/>
</dbReference>
<dbReference type="SUPFAM" id="SSF52540">
    <property type="entry name" value="P-loop containing nucleoside triphosphate hydrolases"/>
    <property type="match status" value="1"/>
</dbReference>
<feature type="domain" description="Putative endonuclease Z1" evidence="1">
    <location>
        <begin position="405"/>
        <end position="634"/>
    </location>
</feature>
<evidence type="ECO:0000313" key="3">
    <source>
        <dbReference type="Proteomes" id="UP000659697"/>
    </source>
</evidence>
<proteinExistence type="predicted"/>
<evidence type="ECO:0000259" key="1">
    <source>
        <dbReference type="Pfam" id="PF10593"/>
    </source>
</evidence>
<dbReference type="RefSeq" id="WP_189429251.1">
    <property type="nucleotide sequence ID" value="NZ_BNAO01000001.1"/>
</dbReference>
<accession>A0ABQ3KU92</accession>
<gene>
    <name evidence="2" type="ORF">GCM10010919_01860</name>
</gene>